<gene>
    <name evidence="2" type="ORF">SAMN04488050_107318</name>
</gene>
<dbReference type="STRING" id="311180.SAMN04488050_107318"/>
<dbReference type="GO" id="GO:0005829">
    <property type="term" value="C:cytosol"/>
    <property type="evidence" value="ECO:0007669"/>
    <property type="project" value="TreeGrafter"/>
</dbReference>
<feature type="domain" description="NADPH-dependent FMN reductase-like" evidence="1">
    <location>
        <begin position="4"/>
        <end position="147"/>
    </location>
</feature>
<proteinExistence type="predicted"/>
<dbReference type="PANTHER" id="PTHR30543">
    <property type="entry name" value="CHROMATE REDUCTASE"/>
    <property type="match status" value="1"/>
</dbReference>
<dbReference type="RefSeq" id="WP_092426172.1">
    <property type="nucleotide sequence ID" value="NZ_FNCL01000007.1"/>
</dbReference>
<name>A0A1I6UBR5_9RHOB</name>
<protein>
    <submittedName>
        <fullName evidence="2">NAD(P)H-dependent FMN reductase</fullName>
    </submittedName>
</protein>
<dbReference type="InterPro" id="IPR050712">
    <property type="entry name" value="NAD(P)H-dep_reductase"/>
</dbReference>
<accession>A0A1I6UBR5</accession>
<dbReference type="GO" id="GO:0016491">
    <property type="term" value="F:oxidoreductase activity"/>
    <property type="evidence" value="ECO:0007669"/>
    <property type="project" value="InterPro"/>
</dbReference>
<reference evidence="3" key="1">
    <citation type="submission" date="2016-10" db="EMBL/GenBank/DDBJ databases">
        <authorList>
            <person name="Varghese N."/>
            <person name="Submissions S."/>
        </authorList>
    </citation>
    <scope>NUCLEOTIDE SEQUENCE [LARGE SCALE GENOMIC DNA]</scope>
    <source>
        <strain evidence="3">DSM 26894</strain>
    </source>
</reference>
<dbReference type="GO" id="GO:0010181">
    <property type="term" value="F:FMN binding"/>
    <property type="evidence" value="ECO:0007669"/>
    <property type="project" value="TreeGrafter"/>
</dbReference>
<dbReference type="EMBL" id="FOZW01000007">
    <property type="protein sequence ID" value="SFS98828.1"/>
    <property type="molecule type" value="Genomic_DNA"/>
</dbReference>
<evidence type="ECO:0000259" key="1">
    <source>
        <dbReference type="Pfam" id="PF03358"/>
    </source>
</evidence>
<sequence length="191" mass="20871">MSLKVKIILGSTRPGRIVPIVGKWVEEIAKQQNGFDVEVVDLKEINLPLLDEAGHPRAQAYEHEHTKKWAAKIAEADAFVFLTPEYNSFPSAALVNAIQALAVEWERKVAAVVSYGGVSGGMRAAQELRQLLVNMNVMALPQSVPVPFVFNFIGEDGVLRPEQPVVDGLKGMFNELAVWGEALKPSRAQAA</sequence>
<evidence type="ECO:0000313" key="2">
    <source>
        <dbReference type="EMBL" id="SFS98828.1"/>
    </source>
</evidence>
<keyword evidence="3" id="KW-1185">Reference proteome</keyword>
<dbReference type="SUPFAM" id="SSF52218">
    <property type="entry name" value="Flavoproteins"/>
    <property type="match status" value="1"/>
</dbReference>
<evidence type="ECO:0000313" key="3">
    <source>
        <dbReference type="Proteomes" id="UP000199392"/>
    </source>
</evidence>
<dbReference type="Proteomes" id="UP000199392">
    <property type="component" value="Unassembled WGS sequence"/>
</dbReference>
<organism evidence="2 3">
    <name type="scientific">Alloyangia pacifica</name>
    <dbReference type="NCBI Taxonomy" id="311180"/>
    <lineage>
        <taxon>Bacteria</taxon>
        <taxon>Pseudomonadati</taxon>
        <taxon>Pseudomonadota</taxon>
        <taxon>Alphaproteobacteria</taxon>
        <taxon>Rhodobacterales</taxon>
        <taxon>Roseobacteraceae</taxon>
        <taxon>Alloyangia</taxon>
    </lineage>
</organism>
<dbReference type="Pfam" id="PF03358">
    <property type="entry name" value="FMN_red"/>
    <property type="match status" value="1"/>
</dbReference>
<dbReference type="PANTHER" id="PTHR30543:SF21">
    <property type="entry name" value="NAD(P)H-DEPENDENT FMN REDUCTASE LOT6"/>
    <property type="match status" value="1"/>
</dbReference>
<dbReference type="AlphaFoldDB" id="A0A1I6UBR5"/>
<dbReference type="OrthoDB" id="9812295at2"/>
<dbReference type="InterPro" id="IPR029039">
    <property type="entry name" value="Flavoprotein-like_sf"/>
</dbReference>
<dbReference type="InterPro" id="IPR005025">
    <property type="entry name" value="FMN_Rdtase-like_dom"/>
</dbReference>
<dbReference type="Gene3D" id="3.40.50.360">
    <property type="match status" value="1"/>
</dbReference>